<dbReference type="PANTHER" id="PTHR43480:SF1">
    <property type="entry name" value="ACYL-[ACYL-CARRIER-PROTEIN]--UDP-N-ACETYLGLUCOSAMINE O-ACYLTRANSFERASE, MITOCHONDRIAL-RELATED"/>
    <property type="match status" value="1"/>
</dbReference>
<dbReference type="RefSeq" id="WP_078815027.1">
    <property type="nucleotide sequence ID" value="NZ_FUYE01000015.1"/>
</dbReference>
<dbReference type="AlphaFoldDB" id="A0A1T4YQW3"/>
<dbReference type="SUPFAM" id="SSF51161">
    <property type="entry name" value="Trimeric LpxA-like enzymes"/>
    <property type="match status" value="1"/>
</dbReference>
<sequence>MIHPTALIHPSATLDPTVEVGPYAIIEGPAVIEAGCRVEAHAQVIGEVKVGAGTVIGRAAIIGADPQDLGFKPETSSGVILGAGNTIREQVTIHRGSKPGSYTRMGDGNFLMAGAHLAHDVTLGDRNILANACLLAGHITVGNNTFIGGGAVFHQFLRIGDYCVVQGNGSFGKDIPHFCAAYRTNRLAGLNVIGLRRQGFNSEQRAAIKKMFQLLFCSGQNVSQAVSAAKAEEWPEHALRLLDFVAAPSKRGVCAWQGGREAED</sequence>
<feature type="domain" description="UDP N-acetylglucosamine O-acyltransferase C-terminal" evidence="6">
    <location>
        <begin position="174"/>
        <end position="254"/>
    </location>
</feature>
<proteinExistence type="predicted"/>
<keyword evidence="4" id="KW-0443">Lipid metabolism</keyword>
<keyword evidence="3 7" id="KW-0808">Transferase</keyword>
<evidence type="ECO:0000256" key="3">
    <source>
        <dbReference type="ARBA" id="ARBA00022679"/>
    </source>
</evidence>
<protein>
    <submittedName>
        <fullName evidence="7">Acyl-[acyl-carrier-protein]--UDP-N-acetylglucosamine O-acyltransferase</fullName>
    </submittedName>
</protein>
<dbReference type="NCBIfam" id="TIGR01852">
    <property type="entry name" value="lipid_A_lpxA"/>
    <property type="match status" value="1"/>
</dbReference>
<evidence type="ECO:0000259" key="6">
    <source>
        <dbReference type="Pfam" id="PF13720"/>
    </source>
</evidence>
<dbReference type="InterPro" id="IPR037157">
    <property type="entry name" value="Acetyltransf_C_sf"/>
</dbReference>
<accession>A0A1T4YQW3</accession>
<evidence type="ECO:0000256" key="2">
    <source>
        <dbReference type="ARBA" id="ARBA00022556"/>
    </source>
</evidence>
<evidence type="ECO:0000313" key="7">
    <source>
        <dbReference type="EMBL" id="SKB03665.1"/>
    </source>
</evidence>
<dbReference type="EMBL" id="FUYE01000015">
    <property type="protein sequence ID" value="SKB03665.1"/>
    <property type="molecule type" value="Genomic_DNA"/>
</dbReference>
<name>A0A1T4YQW3_9BACT</name>
<organism evidence="7 8">
    <name type="scientific">Prosthecobacter debontii</name>
    <dbReference type="NCBI Taxonomy" id="48467"/>
    <lineage>
        <taxon>Bacteria</taxon>
        <taxon>Pseudomonadati</taxon>
        <taxon>Verrucomicrobiota</taxon>
        <taxon>Verrucomicrobiia</taxon>
        <taxon>Verrucomicrobiales</taxon>
        <taxon>Verrucomicrobiaceae</taxon>
        <taxon>Prosthecobacter</taxon>
    </lineage>
</organism>
<evidence type="ECO:0000313" key="8">
    <source>
        <dbReference type="Proteomes" id="UP000190774"/>
    </source>
</evidence>
<dbReference type="PIRSF" id="PIRSF000456">
    <property type="entry name" value="UDP-GlcNAc_acltr"/>
    <property type="match status" value="1"/>
</dbReference>
<dbReference type="Pfam" id="PF13720">
    <property type="entry name" value="Acetyltransf_11"/>
    <property type="match status" value="1"/>
</dbReference>
<evidence type="ECO:0000256" key="4">
    <source>
        <dbReference type="ARBA" id="ARBA00023098"/>
    </source>
</evidence>
<gene>
    <name evidence="7" type="ORF">SAMN02745166_03870</name>
</gene>
<dbReference type="PANTHER" id="PTHR43480">
    <property type="entry name" value="ACYL-[ACYL-CARRIER-PROTEIN]--UDP-N-ACETYLGLUCOSAMINE O-ACYLTRANSFERASE"/>
    <property type="match status" value="1"/>
</dbReference>
<dbReference type="GO" id="GO:0009245">
    <property type="term" value="P:lipid A biosynthetic process"/>
    <property type="evidence" value="ECO:0007669"/>
    <property type="project" value="UniProtKB-KW"/>
</dbReference>
<dbReference type="Proteomes" id="UP000190774">
    <property type="component" value="Unassembled WGS sequence"/>
</dbReference>
<dbReference type="Gene3D" id="2.160.10.10">
    <property type="entry name" value="Hexapeptide repeat proteins"/>
    <property type="match status" value="1"/>
</dbReference>
<dbReference type="InterPro" id="IPR011004">
    <property type="entry name" value="Trimer_LpxA-like_sf"/>
</dbReference>
<dbReference type="InterPro" id="IPR029098">
    <property type="entry name" value="Acetyltransf_C"/>
</dbReference>
<dbReference type="Gene3D" id="1.20.1180.10">
    <property type="entry name" value="Udp N-acetylglucosamine O-acyltransferase, C-terminal domain"/>
    <property type="match status" value="1"/>
</dbReference>
<dbReference type="GO" id="GO:0016020">
    <property type="term" value="C:membrane"/>
    <property type="evidence" value="ECO:0007669"/>
    <property type="project" value="GOC"/>
</dbReference>
<evidence type="ECO:0000256" key="1">
    <source>
        <dbReference type="ARBA" id="ARBA00022516"/>
    </source>
</evidence>
<reference evidence="8" key="1">
    <citation type="submission" date="2017-02" db="EMBL/GenBank/DDBJ databases">
        <authorList>
            <person name="Varghese N."/>
            <person name="Submissions S."/>
        </authorList>
    </citation>
    <scope>NUCLEOTIDE SEQUENCE [LARGE SCALE GENOMIC DNA]</scope>
    <source>
        <strain evidence="8">ATCC 700200</strain>
    </source>
</reference>
<keyword evidence="1" id="KW-0444">Lipid biosynthesis</keyword>
<keyword evidence="5 7" id="KW-0012">Acyltransferase</keyword>
<dbReference type="STRING" id="48467.SAMN02745166_03870"/>
<dbReference type="InterPro" id="IPR010137">
    <property type="entry name" value="Lipid_A_LpxA"/>
</dbReference>
<dbReference type="GO" id="GO:0008780">
    <property type="term" value="F:acyl-[acyl-carrier-protein]-UDP-N-acetylglucosamine O-acyltransferase activity"/>
    <property type="evidence" value="ECO:0007669"/>
    <property type="project" value="InterPro"/>
</dbReference>
<keyword evidence="2" id="KW-0441">Lipid A biosynthesis</keyword>
<dbReference type="NCBIfam" id="NF003657">
    <property type="entry name" value="PRK05289.1"/>
    <property type="match status" value="1"/>
</dbReference>
<evidence type="ECO:0000256" key="5">
    <source>
        <dbReference type="ARBA" id="ARBA00023315"/>
    </source>
</evidence>
<dbReference type="OrthoDB" id="9807278at2"/>
<keyword evidence="8" id="KW-1185">Reference proteome</keyword>